<sequence length="523" mass="55495">MSAVAEAGRAELGPAYKWLATATVLCGMLASILSSTMTNVAIPDVMGAFGVGQDKAHWLSTGFLAASTAAMPTVAWLRDRFGARAIFIAAMGIFSVAALVGESADVIEMVILARVVQGACAGISQPLALMTIFQLFPPNDRGLASGIFGMGVILGPALGPTFGGLIVDAFGWRYVFLGSLPMCALGIMMAFVFLPGRDMSAPRTRFDWIGLALIVVAVTCLLNALSNGQRWGWESIELVLLVTVAIIAAVALILWELFIPTPMLNMALYRVPRFACASVVALVFGAGMFGSMYLIPLFAQQILQLTPTGAGMMLMPAGIVLVFLFPIAGRLSDYVRPHGPILFGLFTFATAGFFLAGCDVNTGWWMMVFLVTFGRAGLAFVVSNVNSSALRALPASLIGQGSGAINFIRMMGAAFGVNGLAFIIEYRTAFHAEILTATQTAGNADTLAYIDQLKRLVGEAGLQGVERTGMAYNFLGRVIYAQANTMAFQDAFIAVSIIFICAMVPAWFLGRGVLPPRAKPKAK</sequence>
<accession>A0A3N1L1F8</accession>
<evidence type="ECO:0000256" key="6">
    <source>
        <dbReference type="ARBA" id="ARBA00022989"/>
    </source>
</evidence>
<dbReference type="AlphaFoldDB" id="A0A3N1L1F8"/>
<proteinExistence type="inferred from homology"/>
<feature type="transmembrane region" description="Helical" evidence="8">
    <location>
        <begin position="111"/>
        <end position="136"/>
    </location>
</feature>
<keyword evidence="3" id="KW-0813">Transport</keyword>
<organism evidence="10 11">
    <name type="scientific">Stella humosa</name>
    <dbReference type="NCBI Taxonomy" id="94"/>
    <lineage>
        <taxon>Bacteria</taxon>
        <taxon>Pseudomonadati</taxon>
        <taxon>Pseudomonadota</taxon>
        <taxon>Alphaproteobacteria</taxon>
        <taxon>Rhodospirillales</taxon>
        <taxon>Stellaceae</taxon>
        <taxon>Stella</taxon>
    </lineage>
</organism>
<dbReference type="InterPro" id="IPR020846">
    <property type="entry name" value="MFS_dom"/>
</dbReference>
<dbReference type="GO" id="GO:0005886">
    <property type="term" value="C:plasma membrane"/>
    <property type="evidence" value="ECO:0007669"/>
    <property type="project" value="UniProtKB-SubCell"/>
</dbReference>
<dbReference type="Gene3D" id="1.20.1720.10">
    <property type="entry name" value="Multidrug resistance protein D"/>
    <property type="match status" value="1"/>
</dbReference>
<feature type="transmembrane region" description="Helical" evidence="8">
    <location>
        <begin position="206"/>
        <end position="226"/>
    </location>
</feature>
<gene>
    <name evidence="10" type="ORF">EDC65_3636</name>
</gene>
<dbReference type="InterPro" id="IPR036259">
    <property type="entry name" value="MFS_trans_sf"/>
</dbReference>
<dbReference type="Pfam" id="PF07690">
    <property type="entry name" value="MFS_1"/>
    <property type="match status" value="1"/>
</dbReference>
<feature type="transmembrane region" description="Helical" evidence="8">
    <location>
        <begin position="363"/>
        <end position="382"/>
    </location>
</feature>
<dbReference type="PANTHER" id="PTHR42718:SF9">
    <property type="entry name" value="MAJOR FACILITATOR SUPERFAMILY MULTIDRUG TRANSPORTER MFSC"/>
    <property type="match status" value="1"/>
</dbReference>
<dbReference type="Gene3D" id="1.20.1250.20">
    <property type="entry name" value="MFS general substrate transporter like domains"/>
    <property type="match status" value="1"/>
</dbReference>
<feature type="transmembrane region" description="Helical" evidence="8">
    <location>
        <begin position="18"/>
        <end position="36"/>
    </location>
</feature>
<evidence type="ECO:0000256" key="2">
    <source>
        <dbReference type="ARBA" id="ARBA00008537"/>
    </source>
</evidence>
<dbReference type="Proteomes" id="UP000278222">
    <property type="component" value="Unassembled WGS sequence"/>
</dbReference>
<dbReference type="GO" id="GO:0022857">
    <property type="term" value="F:transmembrane transporter activity"/>
    <property type="evidence" value="ECO:0007669"/>
    <property type="project" value="InterPro"/>
</dbReference>
<comment type="subcellular location">
    <subcellularLocation>
        <location evidence="1">Cell membrane</location>
        <topology evidence="1">Multi-pass membrane protein</topology>
    </subcellularLocation>
</comment>
<dbReference type="InterPro" id="IPR011701">
    <property type="entry name" value="MFS"/>
</dbReference>
<keyword evidence="7 8" id="KW-0472">Membrane</keyword>
<dbReference type="PROSITE" id="PS50850">
    <property type="entry name" value="MFS"/>
    <property type="match status" value="1"/>
</dbReference>
<feature type="transmembrane region" description="Helical" evidence="8">
    <location>
        <begin position="271"/>
        <end position="295"/>
    </location>
</feature>
<feature type="transmembrane region" description="Helical" evidence="8">
    <location>
        <begin position="340"/>
        <end position="357"/>
    </location>
</feature>
<keyword evidence="6 8" id="KW-1133">Transmembrane helix</keyword>
<evidence type="ECO:0000313" key="10">
    <source>
        <dbReference type="EMBL" id="ROP84286.1"/>
    </source>
</evidence>
<evidence type="ECO:0000256" key="7">
    <source>
        <dbReference type="ARBA" id="ARBA00023136"/>
    </source>
</evidence>
<dbReference type="NCBIfam" id="TIGR00711">
    <property type="entry name" value="efflux_EmrB"/>
    <property type="match status" value="1"/>
</dbReference>
<feature type="transmembrane region" description="Helical" evidence="8">
    <location>
        <begin position="307"/>
        <end position="328"/>
    </location>
</feature>
<evidence type="ECO:0000256" key="3">
    <source>
        <dbReference type="ARBA" id="ARBA00022448"/>
    </source>
</evidence>
<feature type="transmembrane region" description="Helical" evidence="8">
    <location>
        <begin position="56"/>
        <end position="74"/>
    </location>
</feature>
<dbReference type="EMBL" id="RJKX01000015">
    <property type="protein sequence ID" value="ROP84286.1"/>
    <property type="molecule type" value="Genomic_DNA"/>
</dbReference>
<evidence type="ECO:0000256" key="4">
    <source>
        <dbReference type="ARBA" id="ARBA00022475"/>
    </source>
</evidence>
<feature type="domain" description="Major facilitator superfamily (MFS) profile" evidence="9">
    <location>
        <begin position="15"/>
        <end position="454"/>
    </location>
</feature>
<feature type="transmembrane region" description="Helical" evidence="8">
    <location>
        <begin position="143"/>
        <end position="166"/>
    </location>
</feature>
<evidence type="ECO:0000256" key="8">
    <source>
        <dbReference type="SAM" id="Phobius"/>
    </source>
</evidence>
<feature type="transmembrane region" description="Helical" evidence="8">
    <location>
        <begin position="403"/>
        <end position="424"/>
    </location>
</feature>
<feature type="transmembrane region" description="Helical" evidence="8">
    <location>
        <begin position="81"/>
        <end position="99"/>
    </location>
</feature>
<comment type="similarity">
    <text evidence="2">Belongs to the major facilitator superfamily. EmrB family.</text>
</comment>
<reference evidence="10 11" key="1">
    <citation type="submission" date="2018-11" db="EMBL/GenBank/DDBJ databases">
        <title>Genomic Encyclopedia of Type Strains, Phase IV (KMG-IV): sequencing the most valuable type-strain genomes for metagenomic binning, comparative biology and taxonomic classification.</title>
        <authorList>
            <person name="Goeker M."/>
        </authorList>
    </citation>
    <scope>NUCLEOTIDE SEQUENCE [LARGE SCALE GENOMIC DNA]</scope>
    <source>
        <strain evidence="10 11">DSM 5900</strain>
    </source>
</reference>
<dbReference type="RefSeq" id="WP_123692098.1">
    <property type="nucleotide sequence ID" value="NZ_AP019700.1"/>
</dbReference>
<dbReference type="OrthoDB" id="9812221at2"/>
<dbReference type="PRINTS" id="PR01036">
    <property type="entry name" value="TCRTETB"/>
</dbReference>
<dbReference type="PANTHER" id="PTHR42718">
    <property type="entry name" value="MAJOR FACILITATOR SUPERFAMILY MULTIDRUG TRANSPORTER MFSC"/>
    <property type="match status" value="1"/>
</dbReference>
<dbReference type="SUPFAM" id="SSF103473">
    <property type="entry name" value="MFS general substrate transporter"/>
    <property type="match status" value="1"/>
</dbReference>
<dbReference type="InterPro" id="IPR004638">
    <property type="entry name" value="EmrB-like"/>
</dbReference>
<evidence type="ECO:0000259" key="9">
    <source>
        <dbReference type="PROSITE" id="PS50850"/>
    </source>
</evidence>
<keyword evidence="5 8" id="KW-0812">Transmembrane</keyword>
<feature type="transmembrane region" description="Helical" evidence="8">
    <location>
        <begin position="238"/>
        <end position="259"/>
    </location>
</feature>
<protein>
    <submittedName>
        <fullName evidence="10">EmrB/QacA subfamily drug resistance transporter</fullName>
    </submittedName>
</protein>
<feature type="transmembrane region" description="Helical" evidence="8">
    <location>
        <begin position="491"/>
        <end position="514"/>
    </location>
</feature>
<feature type="transmembrane region" description="Helical" evidence="8">
    <location>
        <begin position="172"/>
        <end position="194"/>
    </location>
</feature>
<keyword evidence="11" id="KW-1185">Reference proteome</keyword>
<name>A0A3N1L1F8_9PROT</name>
<keyword evidence="4" id="KW-1003">Cell membrane</keyword>
<evidence type="ECO:0000256" key="1">
    <source>
        <dbReference type="ARBA" id="ARBA00004651"/>
    </source>
</evidence>
<comment type="caution">
    <text evidence="10">The sequence shown here is derived from an EMBL/GenBank/DDBJ whole genome shotgun (WGS) entry which is preliminary data.</text>
</comment>
<evidence type="ECO:0000256" key="5">
    <source>
        <dbReference type="ARBA" id="ARBA00022692"/>
    </source>
</evidence>
<evidence type="ECO:0000313" key="11">
    <source>
        <dbReference type="Proteomes" id="UP000278222"/>
    </source>
</evidence>